<dbReference type="AlphaFoldDB" id="A0A6L6PQI1"/>
<dbReference type="RefSeq" id="WP_155467499.1">
    <property type="nucleotide sequence ID" value="NZ_WNKY01000054.1"/>
</dbReference>
<evidence type="ECO:0000259" key="1">
    <source>
        <dbReference type="Pfam" id="PF09423"/>
    </source>
</evidence>
<keyword evidence="4" id="KW-1185">Reference proteome</keyword>
<organism evidence="3 4">
    <name type="scientific">Duganella radicis</name>
    <dbReference type="NCBI Taxonomy" id="551988"/>
    <lineage>
        <taxon>Bacteria</taxon>
        <taxon>Pseudomonadati</taxon>
        <taxon>Pseudomonadota</taxon>
        <taxon>Betaproteobacteria</taxon>
        <taxon>Burkholderiales</taxon>
        <taxon>Oxalobacteraceae</taxon>
        <taxon>Telluria group</taxon>
        <taxon>Duganella</taxon>
    </lineage>
</organism>
<dbReference type="PROSITE" id="PS51257">
    <property type="entry name" value="PROKAR_LIPOPROTEIN"/>
    <property type="match status" value="1"/>
</dbReference>
<reference evidence="3 4" key="1">
    <citation type="submission" date="2019-11" db="EMBL/GenBank/DDBJ databases">
        <title>Type strains purchased from KCTC, JCM and DSMZ.</title>
        <authorList>
            <person name="Lu H."/>
        </authorList>
    </citation>
    <scope>NUCLEOTIDE SEQUENCE [LARGE SCALE GENOMIC DNA]</scope>
    <source>
        <strain evidence="3 4">KCTC 22382</strain>
    </source>
</reference>
<evidence type="ECO:0000259" key="2">
    <source>
        <dbReference type="Pfam" id="PF16655"/>
    </source>
</evidence>
<dbReference type="SUPFAM" id="SSF56300">
    <property type="entry name" value="Metallo-dependent phosphatases"/>
    <property type="match status" value="1"/>
</dbReference>
<dbReference type="InterPro" id="IPR029052">
    <property type="entry name" value="Metallo-depent_PP-like"/>
</dbReference>
<dbReference type="EMBL" id="WNKY01000054">
    <property type="protein sequence ID" value="MTV41348.1"/>
    <property type="molecule type" value="Genomic_DNA"/>
</dbReference>
<dbReference type="Proteomes" id="UP000475582">
    <property type="component" value="Unassembled WGS sequence"/>
</dbReference>
<dbReference type="InterPro" id="IPR052900">
    <property type="entry name" value="Phospholipid_Metab_Enz"/>
</dbReference>
<dbReference type="OrthoDB" id="327733at2"/>
<gene>
    <name evidence="3" type="ORF">GM676_27715</name>
</gene>
<dbReference type="Pfam" id="PF09423">
    <property type="entry name" value="PhoD"/>
    <property type="match status" value="2"/>
</dbReference>
<sequence>MDRRQFLKFGSFITVSVASGAGLSACGGSDGAPGGALPPASGAWKFPQSVASGDPRADSILLWTRAVPAAADNVATVAAGADASIRLIVTSADNSKALGGNAALSGTTVADVTLPLQAQYDNTVRHKLTGLSAATVYYYQFIAGDNRSNVGRFKTAPAADADVSQLQFVYMTCQDWSVNHWGAMTSIAAENLDFIVHLGDYIYETVGEDFQLGAVESRHDALVLPDGVFKNGSSGARYANTLADYRYLYKKYRTDARLQALHERFAFIAIWDDHEFSDDAWQDAQTYDGSFNADGSDLHQTARRRNANQAWFEFMPADVSLDAANTTFQNIKIYRDFQFGKLMQLVMTDERLYRSDHIIPESSVNPATGKALGRIGARYLVPQDLFNSVEAQKMAGAKAIGLDPLTTATILGNTQRQWWMDKMKSATATWKLWGNEVSLLRMGLNGTDAVATLLAVGAVSGLATSVGSAAAAAGGNFAVAGAIVAGVTAGASAGVAQAGAVAIATAAAGSGAGGAGSGTATTEALVAAGVKTGLTMAQASIAAATFVKVGASAAGGASGVALAAVAAQTIAFGYIKPDVQAKKAESPFVAVSGKKDALSAFFTRFLLNCDQWDGYNSERKALMSHLKTNAIGNVVALTGDIHSFFAGTVNDDYDATGGGTPVMVDLVSAGISSDSFFSYLRDAAASLGDIGTLVSNPLAVPVPGLGTVSLSFNLLDYTIGKAAPTLASLAEQTRVQLRGALAAKGVPEAQLEATAAAVLAGLQANSDFNTSLLGLAQQLSALGNNPWLKHLNTDAQGYTLVTLTPGRLTAQFRQVNKLVAGAAPATIVARTTTATVTAGAAAVAIS</sequence>
<dbReference type="Gene3D" id="3.60.21.70">
    <property type="entry name" value="PhoD-like phosphatase"/>
    <property type="match status" value="1"/>
</dbReference>
<accession>A0A6L6PQI1</accession>
<dbReference type="Pfam" id="PF16655">
    <property type="entry name" value="PhoD_N"/>
    <property type="match status" value="1"/>
</dbReference>
<evidence type="ECO:0000313" key="3">
    <source>
        <dbReference type="EMBL" id="MTV41348.1"/>
    </source>
</evidence>
<dbReference type="InterPro" id="IPR038607">
    <property type="entry name" value="PhoD-like_sf"/>
</dbReference>
<name>A0A6L6PQI1_9BURK</name>
<dbReference type="Gene3D" id="2.60.40.380">
    <property type="entry name" value="Purple acid phosphatase-like, N-terminal"/>
    <property type="match status" value="1"/>
</dbReference>
<dbReference type="PANTHER" id="PTHR43606:SF2">
    <property type="entry name" value="ALKALINE PHOSPHATASE FAMILY PROTEIN (AFU_ORTHOLOGUE AFUA_5G03860)"/>
    <property type="match status" value="1"/>
</dbReference>
<proteinExistence type="predicted"/>
<protein>
    <submittedName>
        <fullName evidence="3">Phosphodiesterase</fullName>
    </submittedName>
</protein>
<feature type="domain" description="PhoD-like phosphatase metallophosphatase" evidence="1">
    <location>
        <begin position="168"/>
        <end position="444"/>
    </location>
</feature>
<comment type="caution">
    <text evidence="3">The sequence shown here is derived from an EMBL/GenBank/DDBJ whole genome shotgun (WGS) entry which is preliminary data.</text>
</comment>
<dbReference type="InterPro" id="IPR018946">
    <property type="entry name" value="PhoD-like_MPP"/>
</dbReference>
<feature type="domain" description="Phospholipase D N-terminal" evidence="2">
    <location>
        <begin position="49"/>
        <end position="155"/>
    </location>
</feature>
<dbReference type="InterPro" id="IPR032093">
    <property type="entry name" value="PhoD_N"/>
</dbReference>
<feature type="domain" description="PhoD-like phosphatase metallophosphatase" evidence="1">
    <location>
        <begin position="583"/>
        <end position="681"/>
    </location>
</feature>
<dbReference type="CDD" id="cd07389">
    <property type="entry name" value="MPP_PhoD"/>
    <property type="match status" value="1"/>
</dbReference>
<dbReference type="PANTHER" id="PTHR43606">
    <property type="entry name" value="PHOSPHATASE, PUTATIVE (AFU_ORTHOLOGUE AFUA_6G08710)-RELATED"/>
    <property type="match status" value="1"/>
</dbReference>
<evidence type="ECO:0000313" key="4">
    <source>
        <dbReference type="Proteomes" id="UP000475582"/>
    </source>
</evidence>